<protein>
    <submittedName>
        <fullName evidence="3">Uncharacterized protein</fullName>
    </submittedName>
</protein>
<evidence type="ECO:0000313" key="3">
    <source>
        <dbReference type="EMBL" id="GAA4755334.1"/>
    </source>
</evidence>
<accession>A0ABP8ZFS6</accession>
<feature type="region of interest" description="Disordered" evidence="1">
    <location>
        <begin position="260"/>
        <end position="352"/>
    </location>
</feature>
<evidence type="ECO:0000313" key="4">
    <source>
        <dbReference type="Proteomes" id="UP001500822"/>
    </source>
</evidence>
<reference evidence="4" key="1">
    <citation type="journal article" date="2019" name="Int. J. Syst. Evol. Microbiol.">
        <title>The Global Catalogue of Microorganisms (GCM) 10K type strain sequencing project: providing services to taxonomists for standard genome sequencing and annotation.</title>
        <authorList>
            <consortium name="The Broad Institute Genomics Platform"/>
            <consortium name="The Broad Institute Genome Sequencing Center for Infectious Disease"/>
            <person name="Wu L."/>
            <person name="Ma J."/>
        </authorList>
    </citation>
    <scope>NUCLEOTIDE SEQUENCE [LARGE SCALE GENOMIC DNA]</scope>
    <source>
        <strain evidence="4">JCM 18077</strain>
    </source>
</reference>
<dbReference type="EMBL" id="BAABIE010000014">
    <property type="protein sequence ID" value="GAA4755334.1"/>
    <property type="molecule type" value="Genomic_DNA"/>
</dbReference>
<evidence type="ECO:0000256" key="1">
    <source>
        <dbReference type="SAM" id="MobiDB-lite"/>
    </source>
</evidence>
<gene>
    <name evidence="3" type="ORF">GCM10023217_28800</name>
</gene>
<feature type="compositionally biased region" description="Pro residues" evidence="1">
    <location>
        <begin position="341"/>
        <end position="352"/>
    </location>
</feature>
<keyword evidence="2" id="KW-0812">Transmembrane</keyword>
<keyword evidence="4" id="KW-1185">Reference proteome</keyword>
<proteinExistence type="predicted"/>
<keyword evidence="2" id="KW-1133">Transmembrane helix</keyword>
<feature type="transmembrane region" description="Helical" evidence="2">
    <location>
        <begin position="236"/>
        <end position="256"/>
    </location>
</feature>
<sequence length="352" mass="36729">MTEPTPQRPVWLDDFTIPADAAGAVVAVDFGDDGLWAARMGADGRVEQVAVEPRITPSVLDIRVASYLHHGEAVPGTDDPQVFAELLDLCRRARTVLIERDSVILMGTEHLRLVTITLDTAMAATVPEVNRANGLIVELAGREPVAAVFLGPGMDLWPGLWETLTDRGFALLGPDDPFPETFVGDDEATRALEALPETPTSLAWATAPAEALPDAAAAAEFAERAPSAAAARRTRALLTAAALAVIALGGIGLAAATMTGDDDSPPAAAESGATAVSTPEQGGDEAPIAASPSELRAARAPMKRYVPPKPTSSSTTKTSEAPLGPQPRPRPRPDNRRTIPNPIPGLPPIIIG</sequence>
<keyword evidence="2" id="KW-0472">Membrane</keyword>
<dbReference type="RefSeq" id="WP_246993631.1">
    <property type="nucleotide sequence ID" value="NZ_BAABIE010000014.1"/>
</dbReference>
<comment type="caution">
    <text evidence="3">The sequence shown here is derived from an EMBL/GenBank/DDBJ whole genome shotgun (WGS) entry which is preliminary data.</text>
</comment>
<name>A0ABP8ZFS6_9ACTN</name>
<organism evidence="3 4">
    <name type="scientific">Gordonia alkaliphila</name>
    <dbReference type="NCBI Taxonomy" id="1053547"/>
    <lineage>
        <taxon>Bacteria</taxon>
        <taxon>Bacillati</taxon>
        <taxon>Actinomycetota</taxon>
        <taxon>Actinomycetes</taxon>
        <taxon>Mycobacteriales</taxon>
        <taxon>Gordoniaceae</taxon>
        <taxon>Gordonia</taxon>
    </lineage>
</organism>
<evidence type="ECO:0000256" key="2">
    <source>
        <dbReference type="SAM" id="Phobius"/>
    </source>
</evidence>
<dbReference type="Proteomes" id="UP001500822">
    <property type="component" value="Unassembled WGS sequence"/>
</dbReference>